<dbReference type="STRING" id="630390.A0A180G2E5"/>
<feature type="compositionally biased region" description="Polar residues" evidence="1">
    <location>
        <begin position="227"/>
        <end position="239"/>
    </location>
</feature>
<feature type="region of interest" description="Disordered" evidence="1">
    <location>
        <begin position="180"/>
        <end position="246"/>
    </location>
</feature>
<feature type="compositionally biased region" description="Polar residues" evidence="1">
    <location>
        <begin position="203"/>
        <end position="218"/>
    </location>
</feature>
<reference evidence="4 5" key="3">
    <citation type="journal article" date="2017" name="G3 (Bethesda)">
        <title>Comparative analysis highlights variable genome content of wheat rusts and divergence of the mating loci.</title>
        <authorList>
            <person name="Cuomo C.A."/>
            <person name="Bakkeren G."/>
            <person name="Khalil H.B."/>
            <person name="Panwar V."/>
            <person name="Joly D."/>
            <person name="Linning R."/>
            <person name="Sakthikumar S."/>
            <person name="Song X."/>
            <person name="Adiconis X."/>
            <person name="Fan L."/>
            <person name="Goldberg J.M."/>
            <person name="Levin J.Z."/>
            <person name="Young S."/>
            <person name="Zeng Q."/>
            <person name="Anikster Y."/>
            <person name="Bruce M."/>
            <person name="Wang M."/>
            <person name="Yin C."/>
            <person name="McCallum B."/>
            <person name="Szabo L.J."/>
            <person name="Hulbert S."/>
            <person name="Chen X."/>
            <person name="Fellers J.P."/>
        </authorList>
    </citation>
    <scope>NUCLEOTIDE SEQUENCE</scope>
    <source>
        <strain evidence="5">Isolate 1-1 / race 1 (BBBD)</strain>
        <strain evidence="4">isolate 1-1 / race 1 (BBBD)</strain>
    </source>
</reference>
<feature type="region of interest" description="Disordered" evidence="1">
    <location>
        <begin position="135"/>
        <end position="168"/>
    </location>
</feature>
<protein>
    <submittedName>
        <fullName evidence="3 4">Uncharacterized protein</fullName>
    </submittedName>
</protein>
<feature type="compositionally biased region" description="Basic and acidic residues" evidence="1">
    <location>
        <begin position="143"/>
        <end position="157"/>
    </location>
</feature>
<evidence type="ECO:0000256" key="2">
    <source>
        <dbReference type="SAM" id="Phobius"/>
    </source>
</evidence>
<organism evidence="3">
    <name type="scientific">Puccinia triticina (isolate 1-1 / race 1 (BBBD))</name>
    <name type="common">Brown leaf rust fungus</name>
    <dbReference type="NCBI Taxonomy" id="630390"/>
    <lineage>
        <taxon>Eukaryota</taxon>
        <taxon>Fungi</taxon>
        <taxon>Dikarya</taxon>
        <taxon>Basidiomycota</taxon>
        <taxon>Pucciniomycotina</taxon>
        <taxon>Pucciniomycetes</taxon>
        <taxon>Pucciniales</taxon>
        <taxon>Pucciniaceae</taxon>
        <taxon>Puccinia</taxon>
    </lineage>
</organism>
<dbReference type="VEuPathDB" id="FungiDB:PTTG_30135"/>
<accession>A0A180G2E5</accession>
<evidence type="ECO:0000313" key="3">
    <source>
        <dbReference type="EMBL" id="OAV86013.1"/>
    </source>
</evidence>
<evidence type="ECO:0000256" key="1">
    <source>
        <dbReference type="SAM" id="MobiDB-lite"/>
    </source>
</evidence>
<reference evidence="4" key="4">
    <citation type="submission" date="2025-05" db="UniProtKB">
        <authorList>
            <consortium name="EnsemblFungi"/>
        </authorList>
    </citation>
    <scope>IDENTIFICATION</scope>
    <source>
        <strain evidence="4">isolate 1-1 / race 1 (BBBD)</strain>
    </source>
</reference>
<keyword evidence="2" id="KW-0812">Transmembrane</keyword>
<dbReference type="EMBL" id="ADAS02001942">
    <property type="protein sequence ID" value="OAV86013.1"/>
    <property type="molecule type" value="Genomic_DNA"/>
</dbReference>
<sequence length="269" mass="28796">RCSLPFALAHPTPTMRPSTPPQALVPILVFLCSIISSCGSLPVYRLQRRMLASTSHAVDALKAVEGTSSAIKSGDSIEVVSSLVHTGNAAGDSLKPSALGANNFDLPGNANSKLTPITKDQSLLTKDQSLLTKDQSLLTSETDTAKENFDPSKHSALPEDNLPPKGSSRTTLEELLRQKSNSETTLDPHVQAEGTSPFIAPKTSDQVAHPSSTPSTEAENAFAPKVQSPSENELLNQPNGRFKAPNVRNQRLLLVKEENPLQPLFSECN</sequence>
<keyword evidence="2" id="KW-0472">Membrane</keyword>
<evidence type="ECO:0000313" key="4">
    <source>
        <dbReference type="EnsemblFungi" id="PTTG_30135-t43_1-p1"/>
    </source>
</evidence>
<evidence type="ECO:0000313" key="5">
    <source>
        <dbReference type="Proteomes" id="UP000005240"/>
    </source>
</evidence>
<keyword evidence="5" id="KW-1185">Reference proteome</keyword>
<reference evidence="3" key="1">
    <citation type="submission" date="2009-11" db="EMBL/GenBank/DDBJ databases">
        <authorList>
            <consortium name="The Broad Institute Genome Sequencing Platform"/>
            <person name="Ward D."/>
            <person name="Feldgarden M."/>
            <person name="Earl A."/>
            <person name="Young S.K."/>
            <person name="Zeng Q."/>
            <person name="Koehrsen M."/>
            <person name="Alvarado L."/>
            <person name="Berlin A."/>
            <person name="Bochicchio J."/>
            <person name="Borenstein D."/>
            <person name="Chapman S.B."/>
            <person name="Chen Z."/>
            <person name="Engels R."/>
            <person name="Freedman E."/>
            <person name="Gellesch M."/>
            <person name="Goldberg J."/>
            <person name="Griggs A."/>
            <person name="Gujja S."/>
            <person name="Heilman E."/>
            <person name="Heiman D."/>
            <person name="Hepburn T."/>
            <person name="Howarth C."/>
            <person name="Jen D."/>
            <person name="Larson L."/>
            <person name="Lewis B."/>
            <person name="Mehta T."/>
            <person name="Park D."/>
            <person name="Pearson M."/>
            <person name="Roberts A."/>
            <person name="Saif S."/>
            <person name="Shea T."/>
            <person name="Shenoy N."/>
            <person name="Sisk P."/>
            <person name="Stolte C."/>
            <person name="Sykes S."/>
            <person name="Thomson T."/>
            <person name="Walk T."/>
            <person name="White J."/>
            <person name="Yandava C."/>
            <person name="Izard J."/>
            <person name="Baranova O.V."/>
            <person name="Blanton J.M."/>
            <person name="Tanner A.C."/>
            <person name="Dewhirst F.E."/>
            <person name="Haas B."/>
            <person name="Nusbaum C."/>
            <person name="Birren B."/>
        </authorList>
    </citation>
    <scope>NUCLEOTIDE SEQUENCE [LARGE SCALE GENOMIC DNA]</scope>
    <source>
        <strain evidence="3">1-1 BBBD Race 1</strain>
    </source>
</reference>
<reference evidence="3" key="2">
    <citation type="submission" date="2016-05" db="EMBL/GenBank/DDBJ databases">
        <title>Comparative analysis highlights variable genome content of wheat rusts and divergence of the mating loci.</title>
        <authorList>
            <person name="Cuomo C.A."/>
            <person name="Bakkeren G."/>
            <person name="Szabo L."/>
            <person name="Khalil H."/>
            <person name="Joly D."/>
            <person name="Goldberg J."/>
            <person name="Young S."/>
            <person name="Zeng Q."/>
            <person name="Fellers J."/>
        </authorList>
    </citation>
    <scope>NUCLEOTIDE SEQUENCE [LARGE SCALE GENOMIC DNA]</scope>
    <source>
        <strain evidence="3">1-1 BBBD Race 1</strain>
    </source>
</reference>
<feature type="transmembrane region" description="Helical" evidence="2">
    <location>
        <begin position="23"/>
        <end position="44"/>
    </location>
</feature>
<proteinExistence type="predicted"/>
<feature type="non-terminal residue" evidence="3">
    <location>
        <position position="1"/>
    </location>
</feature>
<dbReference type="Proteomes" id="UP000005240">
    <property type="component" value="Unassembled WGS sequence"/>
</dbReference>
<gene>
    <name evidence="3" type="ORF">PTTG_30135</name>
</gene>
<name>A0A180G2E5_PUCT1</name>
<dbReference type="EnsemblFungi" id="PTTG_30135-t43_1">
    <property type="protein sequence ID" value="PTTG_30135-t43_1-p1"/>
    <property type="gene ID" value="PTTG_30135"/>
</dbReference>
<dbReference type="AlphaFoldDB" id="A0A180G2E5"/>
<keyword evidence="2" id="KW-1133">Transmembrane helix</keyword>